<accession>A0A1Y2FER2</accession>
<organism evidence="1 2">
    <name type="scientific">Leucosporidium creatinivorum</name>
    <dbReference type="NCBI Taxonomy" id="106004"/>
    <lineage>
        <taxon>Eukaryota</taxon>
        <taxon>Fungi</taxon>
        <taxon>Dikarya</taxon>
        <taxon>Basidiomycota</taxon>
        <taxon>Pucciniomycotina</taxon>
        <taxon>Microbotryomycetes</taxon>
        <taxon>Leucosporidiales</taxon>
        <taxon>Leucosporidium</taxon>
    </lineage>
</organism>
<comment type="caution">
    <text evidence="1">The sequence shown here is derived from an EMBL/GenBank/DDBJ whole genome shotgun (WGS) entry which is preliminary data.</text>
</comment>
<sequence>MPFGERRSRWIMRRRRKLLLAQVRSPRSCYGSVRRVLSRLFRHSAARASADLSSRLEVAAAQRSRSTPCSHYQHSLFTHVPSFIPLVRG</sequence>
<name>A0A1Y2FER2_9BASI</name>
<proteinExistence type="predicted"/>
<dbReference type="InParanoid" id="A0A1Y2FER2"/>
<dbReference type="Proteomes" id="UP000193467">
    <property type="component" value="Unassembled WGS sequence"/>
</dbReference>
<reference evidence="1 2" key="1">
    <citation type="submission" date="2016-07" db="EMBL/GenBank/DDBJ databases">
        <title>Pervasive Adenine N6-methylation of Active Genes in Fungi.</title>
        <authorList>
            <consortium name="DOE Joint Genome Institute"/>
            <person name="Mondo S.J."/>
            <person name="Dannebaum R.O."/>
            <person name="Kuo R.C."/>
            <person name="Labutti K."/>
            <person name="Haridas S."/>
            <person name="Kuo A."/>
            <person name="Salamov A."/>
            <person name="Ahrendt S.R."/>
            <person name="Lipzen A."/>
            <person name="Sullivan W."/>
            <person name="Andreopoulos W.B."/>
            <person name="Clum A."/>
            <person name="Lindquist E."/>
            <person name="Daum C."/>
            <person name="Ramamoorthy G.K."/>
            <person name="Gryganskyi A."/>
            <person name="Culley D."/>
            <person name="Magnuson J.K."/>
            <person name="James T.Y."/>
            <person name="O'Malley M.A."/>
            <person name="Stajich J.E."/>
            <person name="Spatafora J.W."/>
            <person name="Visel A."/>
            <person name="Grigoriev I.V."/>
        </authorList>
    </citation>
    <scope>NUCLEOTIDE SEQUENCE [LARGE SCALE GENOMIC DNA]</scope>
    <source>
        <strain evidence="1 2">62-1032</strain>
    </source>
</reference>
<keyword evidence="2" id="KW-1185">Reference proteome</keyword>
<protein>
    <submittedName>
        <fullName evidence="1">Uncharacterized protein</fullName>
    </submittedName>
</protein>
<dbReference type="EMBL" id="MCGR01000021">
    <property type="protein sequence ID" value="ORY82392.1"/>
    <property type="molecule type" value="Genomic_DNA"/>
</dbReference>
<dbReference type="AlphaFoldDB" id="A0A1Y2FER2"/>
<evidence type="ECO:0000313" key="2">
    <source>
        <dbReference type="Proteomes" id="UP000193467"/>
    </source>
</evidence>
<evidence type="ECO:0000313" key="1">
    <source>
        <dbReference type="EMBL" id="ORY82392.1"/>
    </source>
</evidence>
<gene>
    <name evidence="1" type="ORF">BCR35DRAFT_303804</name>
</gene>